<evidence type="ECO:0000313" key="3">
    <source>
        <dbReference type="EMBL" id="KGK40696.1"/>
    </source>
</evidence>
<reference evidence="4" key="1">
    <citation type="journal article" date="2014" name="Microb. Cell Fact.">
        <title>Exploiting Issatchenkia orientalis SD108 for succinic acid production.</title>
        <authorList>
            <person name="Xiao H."/>
            <person name="Shao Z."/>
            <person name="Jiang Y."/>
            <person name="Dole S."/>
            <person name="Zhao H."/>
        </authorList>
    </citation>
    <scope>NUCLEOTIDE SEQUENCE [LARGE SCALE GENOMIC DNA]</scope>
    <source>
        <strain evidence="4">SD108</strain>
    </source>
</reference>
<feature type="domain" description="Zinc finger H2C2-type histone UAS binding" evidence="2">
    <location>
        <begin position="290"/>
        <end position="327"/>
    </location>
</feature>
<name>A0A099P9G6_PICKU</name>
<evidence type="ECO:0000259" key="2">
    <source>
        <dbReference type="Pfam" id="PF09337"/>
    </source>
</evidence>
<dbReference type="InterPro" id="IPR016181">
    <property type="entry name" value="Acyl_CoA_acyltransferase"/>
</dbReference>
<dbReference type="VEuPathDB" id="FungiDB:C5L36_0A10990"/>
<dbReference type="Proteomes" id="UP000029867">
    <property type="component" value="Unassembled WGS sequence"/>
</dbReference>
<feature type="region of interest" description="Disordered" evidence="1">
    <location>
        <begin position="560"/>
        <end position="590"/>
    </location>
</feature>
<dbReference type="PANTHER" id="PTHR43138:SF2">
    <property type="entry name" value="PROTEIN SPT10"/>
    <property type="match status" value="1"/>
</dbReference>
<dbReference type="Gene3D" id="1.10.340.70">
    <property type="match status" value="1"/>
</dbReference>
<evidence type="ECO:0000256" key="1">
    <source>
        <dbReference type="SAM" id="MobiDB-lite"/>
    </source>
</evidence>
<dbReference type="GO" id="GO:0005634">
    <property type="term" value="C:nucleus"/>
    <property type="evidence" value="ECO:0007669"/>
    <property type="project" value="TreeGrafter"/>
</dbReference>
<dbReference type="eggNOG" id="ENOG502QRFX">
    <property type="taxonomic scope" value="Eukaryota"/>
</dbReference>
<dbReference type="EMBL" id="JQFK01000001">
    <property type="protein sequence ID" value="KGK40696.1"/>
    <property type="molecule type" value="Genomic_DNA"/>
</dbReference>
<feature type="region of interest" description="Disordered" evidence="1">
    <location>
        <begin position="390"/>
        <end position="456"/>
    </location>
</feature>
<dbReference type="InterPro" id="IPR015416">
    <property type="entry name" value="Znf_H2C2_histone_UAS-bd"/>
</dbReference>
<feature type="compositionally biased region" description="Low complexity" evidence="1">
    <location>
        <begin position="565"/>
        <end position="584"/>
    </location>
</feature>
<dbReference type="AlphaFoldDB" id="A0A099P9G6"/>
<protein>
    <recommendedName>
        <fullName evidence="2">Zinc finger H2C2-type histone UAS binding domain-containing protein</fullName>
    </recommendedName>
</protein>
<dbReference type="SUPFAM" id="SSF55729">
    <property type="entry name" value="Acyl-CoA N-acyltransferases (Nat)"/>
    <property type="match status" value="1"/>
</dbReference>
<dbReference type="Gene3D" id="3.40.630.30">
    <property type="match status" value="1"/>
</dbReference>
<sequence>MSCFNNVHFSRNHFTPHYTTPYEIERVTVEIKEIGVTATIYPIKSVTEVPYNLISFLAQEYNDEIARGDTLPFFDPLSIEEFKNYWFGQFAAVMCIGEDSELGEDITVSDWAKRCIGTFYIKSAYPGRCSHICTSNFLVNAGIRRRGVGFYLCECFLRWAPILGYSRSIIELVFETNIGGRRLLQKCEFKIVGKVNSCAILKSTKDLMINSFIFTKELMIMSNKPPASKYDQIMMYITTGKYPPDLSKADKGRIRAASYNYQVIGDKLYLKGKEVITDEVEQFRLTTKVHEENHLGINRTTSAVSQRYYWSRIKNTVTKVISQCPKCNSKENRVLNKKRKNSEIHHTADVNENHSYLMSFPSSQNIQGAPDTPDTVLERSEKEMIRLMRMDSSNLSKSQEGDGRHMDYSFFGLKNSQDANQPDQSLNNVNASLKFPQSLLNPQPNARNPYYSNNSSSSQIFNLENFDFMDGNYNEEEDEDYDEDEAEAEEDGDDEDEDEYDEEEEEGRGGGEEEHDVVAEVEKGEAGSLQVENNHGKGQTRFKEGEYSKDIQFVDTDYMNQGYRDTGTTGTTDTVGIDTGTSIDSFNPQT</sequence>
<dbReference type="HOGENOM" id="CLU_013985_42_5_1"/>
<feature type="compositionally biased region" description="Acidic residues" evidence="1">
    <location>
        <begin position="473"/>
        <end position="506"/>
    </location>
</feature>
<gene>
    <name evidence="3" type="ORF">JL09_g82</name>
</gene>
<dbReference type="Pfam" id="PF09337">
    <property type="entry name" value="zf-H2C2"/>
    <property type="match status" value="1"/>
</dbReference>
<proteinExistence type="predicted"/>
<feature type="compositionally biased region" description="Basic and acidic residues" evidence="1">
    <location>
        <begin position="507"/>
        <end position="525"/>
    </location>
</feature>
<dbReference type="PANTHER" id="PTHR43138">
    <property type="entry name" value="ACETYLTRANSFERASE, GNAT FAMILY"/>
    <property type="match status" value="1"/>
</dbReference>
<feature type="region of interest" description="Disordered" evidence="1">
    <location>
        <begin position="470"/>
        <end position="544"/>
    </location>
</feature>
<feature type="compositionally biased region" description="Polar residues" evidence="1">
    <location>
        <begin position="414"/>
        <end position="431"/>
    </location>
</feature>
<accession>A0A099P9G6</accession>
<organism evidence="3 4">
    <name type="scientific">Pichia kudriavzevii</name>
    <name type="common">Yeast</name>
    <name type="synonym">Issatchenkia orientalis</name>
    <dbReference type="NCBI Taxonomy" id="4909"/>
    <lineage>
        <taxon>Eukaryota</taxon>
        <taxon>Fungi</taxon>
        <taxon>Dikarya</taxon>
        <taxon>Ascomycota</taxon>
        <taxon>Saccharomycotina</taxon>
        <taxon>Pichiomycetes</taxon>
        <taxon>Pichiales</taxon>
        <taxon>Pichiaceae</taxon>
        <taxon>Pichia</taxon>
    </lineage>
</organism>
<dbReference type="InterPro" id="IPR052742">
    <property type="entry name" value="Mito_N-acetyltransferase"/>
</dbReference>
<evidence type="ECO:0000313" key="4">
    <source>
        <dbReference type="Proteomes" id="UP000029867"/>
    </source>
</evidence>
<comment type="caution">
    <text evidence="3">The sequence shown here is derived from an EMBL/GenBank/DDBJ whole genome shotgun (WGS) entry which is preliminary data.</text>
</comment>